<comment type="caution">
    <text evidence="1">The sequence shown here is derived from an EMBL/GenBank/DDBJ whole genome shotgun (WGS) entry which is preliminary data.</text>
</comment>
<protein>
    <submittedName>
        <fullName evidence="1">Uncharacterized protein</fullName>
    </submittedName>
</protein>
<dbReference type="Proteomes" id="UP000242791">
    <property type="component" value="Unassembled WGS sequence"/>
</dbReference>
<dbReference type="EMBL" id="LGTZ01003094">
    <property type="protein sequence ID" value="OJD10208.1"/>
    <property type="molecule type" value="Genomic_DNA"/>
</dbReference>
<dbReference type="VEuPathDB" id="FungiDB:ACJ73_09889"/>
<gene>
    <name evidence="1" type="ORF">ACJ73_09889</name>
</gene>
<organism evidence="1 2">
    <name type="scientific">Blastomyces percursus</name>
    <dbReference type="NCBI Taxonomy" id="1658174"/>
    <lineage>
        <taxon>Eukaryota</taxon>
        <taxon>Fungi</taxon>
        <taxon>Dikarya</taxon>
        <taxon>Ascomycota</taxon>
        <taxon>Pezizomycotina</taxon>
        <taxon>Eurotiomycetes</taxon>
        <taxon>Eurotiomycetidae</taxon>
        <taxon>Onygenales</taxon>
        <taxon>Ajellomycetaceae</taxon>
        <taxon>Blastomyces</taxon>
    </lineage>
</organism>
<evidence type="ECO:0000313" key="1">
    <source>
        <dbReference type="EMBL" id="OJD10208.1"/>
    </source>
</evidence>
<keyword evidence="2" id="KW-1185">Reference proteome</keyword>
<accession>A0A1J9P1J8</accession>
<dbReference type="AlphaFoldDB" id="A0A1J9P1J8"/>
<name>A0A1J9P1J8_9EURO</name>
<evidence type="ECO:0000313" key="2">
    <source>
        <dbReference type="Proteomes" id="UP000242791"/>
    </source>
</evidence>
<reference evidence="1 2" key="1">
    <citation type="submission" date="2015-08" db="EMBL/GenBank/DDBJ databases">
        <title>Emmonsia species relationships and genome sequence.</title>
        <authorList>
            <person name="Cuomo C.A."/>
            <person name="Schwartz I.S."/>
            <person name="Kenyon C."/>
            <person name="De Hoog G.S."/>
            <person name="Govender N.P."/>
            <person name="Botha A."/>
            <person name="Moreno L."/>
            <person name="De Vries M."/>
            <person name="Munoz J.F."/>
            <person name="Stielow J.B."/>
        </authorList>
    </citation>
    <scope>NUCLEOTIDE SEQUENCE [LARGE SCALE GENOMIC DNA]</scope>
    <source>
        <strain evidence="1 2">EI222</strain>
    </source>
</reference>
<sequence length="112" mass="12780">MASLYAQCGNRGCYEETSSEDLLQQLIAHRTQLLIEAERGDEDEDKDDKILPSIPRLPEALQAIKLLISFTEGQDDADTSTLRLLERYKRLLERKESSLVSQSTLDEWISHS</sequence>
<proteinExistence type="predicted"/>